<evidence type="ECO:0000313" key="2">
    <source>
        <dbReference type="Proteomes" id="UP000830115"/>
    </source>
</evidence>
<gene>
    <name evidence="1" type="ORF">K9S39_40425</name>
</gene>
<dbReference type="Proteomes" id="UP000830115">
    <property type="component" value="Chromosome"/>
</dbReference>
<keyword evidence="2" id="KW-1185">Reference proteome</keyword>
<proteinExistence type="predicted"/>
<sequence>MRPTPGVAAITVVLPADFTAFCQLHHDVYQHYAHQLVADHDTAVRAVQHALGDLAASWTQALAGHHTTAIAWASLTRRIHHAARTSCGTPAGALYHLVPAAEADAAVLHHLIGLSITGTADTLGTEPTTVTSLLQTFERRLNDTAATSLRACWTAANSR</sequence>
<accession>A0ABY4MLJ4</accession>
<reference evidence="1" key="1">
    <citation type="submission" date="2021-10" db="EMBL/GenBank/DDBJ databases">
        <title>Streptomyces nigrumlapis sp.nov.,an antimicrobial producing actinobacterium isolated from Black Gobi rocks.</title>
        <authorList>
            <person name="Wen Y."/>
            <person name="Zhang W."/>
            <person name="Liu X.G."/>
        </authorList>
    </citation>
    <scope>NUCLEOTIDE SEQUENCE</scope>
    <source>
        <strain evidence="1">ST13-2-2</strain>
    </source>
</reference>
<protein>
    <submittedName>
        <fullName evidence="1">Uncharacterized protein</fullName>
    </submittedName>
</protein>
<dbReference type="RefSeq" id="WP_248868226.1">
    <property type="nucleotide sequence ID" value="NZ_CP086322.1"/>
</dbReference>
<evidence type="ECO:0000313" key="1">
    <source>
        <dbReference type="EMBL" id="UQA97300.1"/>
    </source>
</evidence>
<dbReference type="EMBL" id="CP086322">
    <property type="protein sequence ID" value="UQA97300.1"/>
    <property type="molecule type" value="Genomic_DNA"/>
</dbReference>
<name>A0ABY4MLJ4_9ACTN</name>
<organism evidence="1 2">
    <name type="scientific">Streptomyces halobius</name>
    <dbReference type="NCBI Taxonomy" id="2879846"/>
    <lineage>
        <taxon>Bacteria</taxon>
        <taxon>Bacillati</taxon>
        <taxon>Actinomycetota</taxon>
        <taxon>Actinomycetes</taxon>
        <taxon>Kitasatosporales</taxon>
        <taxon>Streptomycetaceae</taxon>
        <taxon>Streptomyces</taxon>
    </lineage>
</organism>